<reference evidence="6" key="1">
    <citation type="submission" date="2021-01" db="EMBL/GenBank/DDBJ databases">
        <authorList>
            <person name="Kaushik A."/>
        </authorList>
    </citation>
    <scope>NUCLEOTIDE SEQUENCE</scope>
    <source>
        <strain evidence="6">Type strain: AG8-Rh-89/</strain>
    </source>
</reference>
<feature type="domain" description="C2H2-type" evidence="5">
    <location>
        <begin position="146"/>
        <end position="173"/>
    </location>
</feature>
<sequence length="236" mass="26511">MSSLHRTGHPSSNWDSLSLSAYQKTLRRREWDYSGIPQPRGSVSSSTGVDCAIDDRELSRQQLVSHPLHQPGGPWGYSMPDLNASSSLVCAPLSDAKSIARSSPEEPGQRGINAPIIPKIPQAVTLSVPTRCRKKSSHDSDPRVQYPCDFCSVRMSRLHDINRHMRLHTNEKPYECLGCGQTFRRTDARSRHWTKHEWCASAHRIREPAGARSRQRISLRVQHDLAIRDGSTVMAV</sequence>
<evidence type="ECO:0000256" key="1">
    <source>
        <dbReference type="ARBA" id="ARBA00022723"/>
    </source>
</evidence>
<dbReference type="PROSITE" id="PS00028">
    <property type="entry name" value="ZINC_FINGER_C2H2_1"/>
    <property type="match status" value="2"/>
</dbReference>
<dbReference type="SMART" id="SM00355">
    <property type="entry name" value="ZnF_C2H2"/>
    <property type="match status" value="2"/>
</dbReference>
<keyword evidence="3" id="KW-0862">Zinc</keyword>
<organism evidence="6 7">
    <name type="scientific">Rhizoctonia solani</name>
    <dbReference type="NCBI Taxonomy" id="456999"/>
    <lineage>
        <taxon>Eukaryota</taxon>
        <taxon>Fungi</taxon>
        <taxon>Dikarya</taxon>
        <taxon>Basidiomycota</taxon>
        <taxon>Agaricomycotina</taxon>
        <taxon>Agaricomycetes</taxon>
        <taxon>Cantharellales</taxon>
        <taxon>Ceratobasidiaceae</taxon>
        <taxon>Rhizoctonia</taxon>
    </lineage>
</organism>
<dbReference type="PROSITE" id="PS50157">
    <property type="entry name" value="ZINC_FINGER_C2H2_2"/>
    <property type="match status" value="2"/>
</dbReference>
<dbReference type="OrthoDB" id="186625at2759"/>
<comment type="caution">
    <text evidence="6">The sequence shown here is derived from an EMBL/GenBank/DDBJ whole genome shotgun (WGS) entry which is preliminary data.</text>
</comment>
<dbReference type="SUPFAM" id="SSF57667">
    <property type="entry name" value="beta-beta-alpha zinc fingers"/>
    <property type="match status" value="1"/>
</dbReference>
<dbReference type="AlphaFoldDB" id="A0A8H3D6F7"/>
<dbReference type="PANTHER" id="PTHR23235">
    <property type="entry name" value="KRUEPPEL-LIKE TRANSCRIPTION FACTOR"/>
    <property type="match status" value="1"/>
</dbReference>
<evidence type="ECO:0000259" key="5">
    <source>
        <dbReference type="PROSITE" id="PS50157"/>
    </source>
</evidence>
<dbReference type="Gene3D" id="3.30.160.60">
    <property type="entry name" value="Classic Zinc Finger"/>
    <property type="match status" value="2"/>
</dbReference>
<evidence type="ECO:0000256" key="2">
    <source>
        <dbReference type="ARBA" id="ARBA00022771"/>
    </source>
</evidence>
<evidence type="ECO:0000313" key="7">
    <source>
        <dbReference type="Proteomes" id="UP000663850"/>
    </source>
</evidence>
<protein>
    <recommendedName>
        <fullName evidence="5">C2H2-type domain-containing protein</fullName>
    </recommendedName>
</protein>
<feature type="domain" description="C2H2-type" evidence="5">
    <location>
        <begin position="174"/>
        <end position="196"/>
    </location>
</feature>
<dbReference type="EMBL" id="CAJMWZ010006154">
    <property type="protein sequence ID" value="CAE6516798.1"/>
    <property type="molecule type" value="Genomic_DNA"/>
</dbReference>
<evidence type="ECO:0000256" key="3">
    <source>
        <dbReference type="ARBA" id="ARBA00022833"/>
    </source>
</evidence>
<dbReference type="InterPro" id="IPR013087">
    <property type="entry name" value="Znf_C2H2_type"/>
</dbReference>
<name>A0A8H3D6F7_9AGAM</name>
<accession>A0A8H3D6F7</accession>
<evidence type="ECO:0000256" key="4">
    <source>
        <dbReference type="PROSITE-ProRule" id="PRU00042"/>
    </source>
</evidence>
<dbReference type="GO" id="GO:0008270">
    <property type="term" value="F:zinc ion binding"/>
    <property type="evidence" value="ECO:0007669"/>
    <property type="project" value="UniProtKB-KW"/>
</dbReference>
<dbReference type="Proteomes" id="UP000663850">
    <property type="component" value="Unassembled WGS sequence"/>
</dbReference>
<evidence type="ECO:0000313" key="6">
    <source>
        <dbReference type="EMBL" id="CAE6516798.1"/>
    </source>
</evidence>
<proteinExistence type="predicted"/>
<keyword evidence="1" id="KW-0479">Metal-binding</keyword>
<keyword evidence="2 4" id="KW-0863">Zinc-finger</keyword>
<gene>
    <name evidence="6" type="ORF">RDB_LOCUS113215</name>
</gene>
<dbReference type="InterPro" id="IPR036236">
    <property type="entry name" value="Znf_C2H2_sf"/>
</dbReference>